<dbReference type="Proteomes" id="UP000053577">
    <property type="component" value="Unassembled WGS sequence"/>
</dbReference>
<comment type="caution">
    <text evidence="1">The sequence shown here is derived from an EMBL/GenBank/DDBJ whole genome shotgun (WGS) entry which is preliminary data.</text>
</comment>
<sequence>MALCPVRAAPQEQKAIPLNRYWLGTVRGWVFLGWRETMLCWIRWKVSLSIIPGQAFSNRTASSFFARPWLDLAPHTRVPI</sequence>
<proteinExistence type="predicted"/>
<gene>
    <name evidence="1" type="ORF">DA01_05670</name>
</gene>
<reference evidence="1 2" key="1">
    <citation type="journal article" date="2015" name="Sci. Rep.">
        <title>A comparative genomics and reductive dehalogenase gene transcription study of two chloroethene-respiring bacteria, Dehalococcoides mccartyi strains MB and 11a.</title>
        <authorList>
            <person name="Low A."/>
            <person name="Shen Z."/>
            <person name="Cheng D."/>
            <person name="Rogers M.J."/>
            <person name="Lee P.K."/>
            <person name="He J."/>
        </authorList>
    </citation>
    <scope>NUCLEOTIDE SEQUENCE [LARGE SCALE GENOMIC DNA]</scope>
    <source>
        <strain evidence="1 2">MB</strain>
    </source>
</reference>
<dbReference type="AlphaFoldDB" id="A0A0V8M3D5"/>
<evidence type="ECO:0000313" key="2">
    <source>
        <dbReference type="Proteomes" id="UP000053577"/>
    </source>
</evidence>
<dbReference type="EMBL" id="JGYD01000012">
    <property type="protein sequence ID" value="KSV18311.1"/>
    <property type="molecule type" value="Genomic_DNA"/>
</dbReference>
<protein>
    <submittedName>
        <fullName evidence="1">Uncharacterized protein</fullName>
    </submittedName>
</protein>
<evidence type="ECO:0000313" key="1">
    <source>
        <dbReference type="EMBL" id="KSV18311.1"/>
    </source>
</evidence>
<organism evidence="1 2">
    <name type="scientific">Dehalococcoides mccartyi</name>
    <dbReference type="NCBI Taxonomy" id="61435"/>
    <lineage>
        <taxon>Bacteria</taxon>
        <taxon>Bacillati</taxon>
        <taxon>Chloroflexota</taxon>
        <taxon>Dehalococcoidia</taxon>
        <taxon>Dehalococcoidales</taxon>
        <taxon>Dehalococcoidaceae</taxon>
        <taxon>Dehalococcoides</taxon>
    </lineage>
</organism>
<accession>A0A0V8M3D5</accession>
<name>A0A0V8M3D5_9CHLR</name>